<feature type="region of interest" description="Disordered" evidence="1">
    <location>
        <begin position="1"/>
        <end position="75"/>
    </location>
</feature>
<reference evidence="3" key="1">
    <citation type="submission" date="2011-07" db="EMBL/GenBank/DDBJ databases">
        <authorList>
            <consortium name="Caenorhabditis brenneri Sequencing and Analysis Consortium"/>
            <person name="Wilson R.K."/>
        </authorList>
    </citation>
    <scope>NUCLEOTIDE SEQUENCE [LARGE SCALE GENOMIC DNA]</scope>
    <source>
        <strain evidence="3">PB2801</strain>
    </source>
</reference>
<dbReference type="EMBL" id="GL379902">
    <property type="protein sequence ID" value="EGT33118.1"/>
    <property type="molecule type" value="Genomic_DNA"/>
</dbReference>
<feature type="compositionally biased region" description="Polar residues" evidence="1">
    <location>
        <begin position="31"/>
        <end position="52"/>
    </location>
</feature>
<protein>
    <submittedName>
        <fullName evidence="2">Uncharacterized protein</fullName>
    </submittedName>
</protein>
<dbReference type="AlphaFoldDB" id="G0NKW1"/>
<organism evidence="3">
    <name type="scientific">Caenorhabditis brenneri</name>
    <name type="common">Nematode worm</name>
    <dbReference type="NCBI Taxonomy" id="135651"/>
    <lineage>
        <taxon>Eukaryota</taxon>
        <taxon>Metazoa</taxon>
        <taxon>Ecdysozoa</taxon>
        <taxon>Nematoda</taxon>
        <taxon>Chromadorea</taxon>
        <taxon>Rhabditida</taxon>
        <taxon>Rhabditina</taxon>
        <taxon>Rhabditomorpha</taxon>
        <taxon>Rhabditoidea</taxon>
        <taxon>Rhabditidae</taxon>
        <taxon>Peloderinae</taxon>
        <taxon>Caenorhabditis</taxon>
    </lineage>
</organism>
<evidence type="ECO:0000256" key="1">
    <source>
        <dbReference type="SAM" id="MobiDB-lite"/>
    </source>
</evidence>
<dbReference type="HOGENOM" id="CLU_963858_0_0_1"/>
<sequence length="289" mass="32948">MSSRNSAEKENKSGKMKSPPKDTVVFRVPTGGQNKPSSSASKRPFGSSNSSAYGPPRAKQSASASAEKVEESTPRYKKYDKIPEEWIEKEWWKRPKFDPAQPILEFHKPKDRVSFLGEKQKEQSAGTSERDMALESVQVQSSNEYVTFIQALQNCVYRLNKLDTNQFQGLVRHVGAVAEELEAGRKDKALALYVVQMDTFMYKIFCAMKPFQLCTEEAVYLRFFFETFKASVSEYFSGNPQTKKDILVILDTQIKPLRMYGEKMVIPCHSIVEQLTAFATLLMEEYPKI</sequence>
<dbReference type="InParanoid" id="G0NKW1"/>
<name>G0NKW1_CAEBE</name>
<gene>
    <name evidence="2" type="ORF">CAEBREN_23570</name>
</gene>
<dbReference type="Proteomes" id="UP000008068">
    <property type="component" value="Unassembled WGS sequence"/>
</dbReference>
<evidence type="ECO:0000313" key="3">
    <source>
        <dbReference type="Proteomes" id="UP000008068"/>
    </source>
</evidence>
<evidence type="ECO:0000313" key="2">
    <source>
        <dbReference type="EMBL" id="EGT33118.1"/>
    </source>
</evidence>
<keyword evidence="3" id="KW-1185">Reference proteome</keyword>
<proteinExistence type="predicted"/>
<accession>G0NKW1</accession>
<feature type="compositionally biased region" description="Basic and acidic residues" evidence="1">
    <location>
        <begin position="1"/>
        <end position="13"/>
    </location>
</feature>